<feature type="transmembrane region" description="Helical" evidence="11">
    <location>
        <begin position="398"/>
        <end position="421"/>
    </location>
</feature>
<dbReference type="GO" id="GO:0089718">
    <property type="term" value="P:amino acid import across plasma membrane"/>
    <property type="evidence" value="ECO:0007669"/>
    <property type="project" value="TreeGrafter"/>
</dbReference>
<keyword evidence="8" id="KW-0915">Sodium</keyword>
<evidence type="ECO:0000256" key="1">
    <source>
        <dbReference type="ARBA" id="ARBA00004141"/>
    </source>
</evidence>
<evidence type="ECO:0000256" key="8">
    <source>
        <dbReference type="PIRSR" id="PIRSR600175-1"/>
    </source>
</evidence>
<accession>A0AAD4K6S8</accession>
<feature type="disulfide bond" evidence="9">
    <location>
        <begin position="139"/>
        <end position="148"/>
    </location>
</feature>
<feature type="transmembrane region" description="Helical" evidence="11">
    <location>
        <begin position="188"/>
        <end position="210"/>
    </location>
</feature>
<keyword evidence="9" id="KW-1015">Disulfide bond</keyword>
<proteinExistence type="inferred from homology"/>
<feature type="transmembrane region" description="Helical" evidence="11">
    <location>
        <begin position="100"/>
        <end position="123"/>
    </location>
</feature>
<feature type="transmembrane region" description="Helical" evidence="11">
    <location>
        <begin position="297"/>
        <end position="321"/>
    </location>
</feature>
<dbReference type="PANTHER" id="PTHR11616:SF241">
    <property type="entry name" value="SODIUM- AND CHLORIDE-DEPENDENT GLYCINE TRANSPORTER 2"/>
    <property type="match status" value="1"/>
</dbReference>
<dbReference type="GO" id="GO:0005886">
    <property type="term" value="C:plasma membrane"/>
    <property type="evidence" value="ECO:0007669"/>
    <property type="project" value="TreeGrafter"/>
</dbReference>
<keyword evidence="7 11" id="KW-0472">Membrane</keyword>
<dbReference type="PRINTS" id="PR00176">
    <property type="entry name" value="NANEUSMPORT"/>
</dbReference>
<dbReference type="EMBL" id="JAJJHW010001127">
    <property type="protein sequence ID" value="KAH8378508.1"/>
    <property type="molecule type" value="Genomic_DNA"/>
</dbReference>
<feature type="transmembrane region" description="Helical" evidence="11">
    <location>
        <begin position="506"/>
        <end position="532"/>
    </location>
</feature>
<dbReference type="PANTHER" id="PTHR11616">
    <property type="entry name" value="SODIUM/CHLORIDE DEPENDENT TRANSPORTER"/>
    <property type="match status" value="1"/>
</dbReference>
<dbReference type="SUPFAM" id="SSF161070">
    <property type="entry name" value="SNF-like"/>
    <property type="match status" value="1"/>
</dbReference>
<keyword evidence="8" id="KW-0479">Metal-binding</keyword>
<reference evidence="12" key="1">
    <citation type="journal article" date="2021" name="Mol. Ecol. Resour.">
        <title>Phylogenomic analyses of the genus Drosophila reveals genomic signals of climate adaptation.</title>
        <authorList>
            <person name="Li F."/>
            <person name="Rane R.V."/>
            <person name="Luria V."/>
            <person name="Xiong Z."/>
            <person name="Chen J."/>
            <person name="Li Z."/>
            <person name="Catullo R.A."/>
            <person name="Griffin P.C."/>
            <person name="Schiffer M."/>
            <person name="Pearce S."/>
            <person name="Lee S.F."/>
            <person name="McElroy K."/>
            <person name="Stocker A."/>
            <person name="Shirriffs J."/>
            <person name="Cockerell F."/>
            <person name="Coppin C."/>
            <person name="Sgro C.M."/>
            <person name="Karger A."/>
            <person name="Cain J.W."/>
            <person name="Weber J.A."/>
            <person name="Santpere G."/>
            <person name="Kirschner M.W."/>
            <person name="Hoffmann A.A."/>
            <person name="Oakeshott J.G."/>
            <person name="Zhang G."/>
        </authorList>
    </citation>
    <scope>NUCLEOTIDE SEQUENCE</scope>
    <source>
        <strain evidence="12">BGI-SZ-2011g</strain>
    </source>
</reference>
<sequence>VVMSQPPHKEKRIVRDEDRGHWSSKAEFVLSLIGYAIGIGNVWRFPYLCYRSGGGAFLVPYMLMVVLCGIPLFYMEVLIGQFSGTGCTGMFRLAPILKGTGYCMVVVNAYCVCYYSVLISYPIRMLYYCFFTVVPWACCDNSWNTPNCTIIDKLESVNAETVKTSSDEFFHNEVLRISSSIADLGGMVWQQLISLFIAWFVIYMCVVRGIKSASLVYFTAPFPYVLLTILFVRGITLPGASKGITYFLYPKWDCLYDLKVWSDAAIQIFFGLGPGWGGIVNMASFNNFRNSAKFDSVVVVMVNVFTSLYAGVVVFSVLGFLSHQTGIPVETVATSGAGLAFVTYPQAISMLPCPQLWGVLFFIMLFLLGIDSVFVQLEAITSSILDEVQVLRDYKWKLTLVLCSSFFLVSTVMCTNAGMFILQLFDWYSSSLAIIVVCFVEVIMVAYIYGIDNFMSDVEFMLGARPRLFWKITWKYITPIVLIFVLFTTIFFLRRISYNGIEYPEWAIMIGWASFVSSIILIPSYIVYIMIIKRKTLGHSLRKRFKPLDWTPADPTDRAEYEQFRKERNMPPFMSESEADTK</sequence>
<evidence type="ECO:0000256" key="2">
    <source>
        <dbReference type="ARBA" id="ARBA00006459"/>
    </source>
</evidence>
<keyword evidence="13" id="KW-1185">Reference proteome</keyword>
<dbReference type="GO" id="GO:0046872">
    <property type="term" value="F:metal ion binding"/>
    <property type="evidence" value="ECO:0007669"/>
    <property type="project" value="UniProtKB-KW"/>
</dbReference>
<feature type="transmembrane region" description="Helical" evidence="11">
    <location>
        <begin position="58"/>
        <end position="79"/>
    </location>
</feature>
<feature type="transmembrane region" description="Helical" evidence="11">
    <location>
        <begin position="427"/>
        <end position="451"/>
    </location>
</feature>
<evidence type="ECO:0000256" key="6">
    <source>
        <dbReference type="ARBA" id="ARBA00022989"/>
    </source>
</evidence>
<dbReference type="InterPro" id="IPR037272">
    <property type="entry name" value="SNS_sf"/>
</dbReference>
<evidence type="ECO:0000256" key="10">
    <source>
        <dbReference type="RuleBase" id="RU003732"/>
    </source>
</evidence>
<feature type="binding site" evidence="8">
    <location>
        <position position="34"/>
    </location>
    <ligand>
        <name>Na(+)</name>
        <dbReference type="ChEBI" id="CHEBI:29101"/>
        <label>1</label>
    </ligand>
</feature>
<organism evidence="12 13">
    <name type="scientific">Drosophila rubida</name>
    <dbReference type="NCBI Taxonomy" id="30044"/>
    <lineage>
        <taxon>Eukaryota</taxon>
        <taxon>Metazoa</taxon>
        <taxon>Ecdysozoa</taxon>
        <taxon>Arthropoda</taxon>
        <taxon>Hexapoda</taxon>
        <taxon>Insecta</taxon>
        <taxon>Pterygota</taxon>
        <taxon>Neoptera</taxon>
        <taxon>Endopterygota</taxon>
        <taxon>Diptera</taxon>
        <taxon>Brachycera</taxon>
        <taxon>Muscomorpha</taxon>
        <taxon>Ephydroidea</taxon>
        <taxon>Drosophilidae</taxon>
        <taxon>Drosophila</taxon>
    </lineage>
</organism>
<dbReference type="PROSITE" id="PS50267">
    <property type="entry name" value="NA_NEUROTRAN_SYMP_3"/>
    <property type="match status" value="1"/>
</dbReference>
<feature type="binding site" evidence="8">
    <location>
        <position position="41"/>
    </location>
    <ligand>
        <name>Na(+)</name>
        <dbReference type="ChEBI" id="CHEBI:29101"/>
        <label>1</label>
    </ligand>
</feature>
<evidence type="ECO:0000313" key="12">
    <source>
        <dbReference type="EMBL" id="KAH8378508.1"/>
    </source>
</evidence>
<keyword evidence="4 10" id="KW-0812">Transmembrane</keyword>
<evidence type="ECO:0000256" key="7">
    <source>
        <dbReference type="ARBA" id="ARBA00023136"/>
    </source>
</evidence>
<feature type="binding site" evidence="8">
    <location>
        <position position="36"/>
    </location>
    <ligand>
        <name>Na(+)</name>
        <dbReference type="ChEBI" id="CHEBI:29101"/>
        <label>1</label>
    </ligand>
</feature>
<dbReference type="Pfam" id="PF00209">
    <property type="entry name" value="SNF"/>
    <property type="match status" value="1"/>
</dbReference>
<evidence type="ECO:0000256" key="11">
    <source>
        <dbReference type="SAM" id="Phobius"/>
    </source>
</evidence>
<feature type="transmembrane region" description="Helical" evidence="11">
    <location>
        <begin position="472"/>
        <end position="494"/>
    </location>
</feature>
<feature type="transmembrane region" description="Helical" evidence="11">
    <location>
        <begin position="356"/>
        <end position="377"/>
    </location>
</feature>
<evidence type="ECO:0000313" key="13">
    <source>
        <dbReference type="Proteomes" id="UP001200034"/>
    </source>
</evidence>
<feature type="transmembrane region" description="Helical" evidence="11">
    <location>
        <begin position="28"/>
        <end position="46"/>
    </location>
</feature>
<dbReference type="GO" id="GO:0005283">
    <property type="term" value="F:amino acid:sodium symporter activity"/>
    <property type="evidence" value="ECO:0007669"/>
    <property type="project" value="TreeGrafter"/>
</dbReference>
<dbReference type="InterPro" id="IPR000175">
    <property type="entry name" value="Na/ntran_symport"/>
</dbReference>
<name>A0AAD4K6S8_9MUSC</name>
<keyword evidence="3 10" id="KW-0813">Transport</keyword>
<comment type="similarity">
    <text evidence="2 10">Belongs to the sodium:neurotransmitter symporter (SNF) (TC 2.A.22) family.</text>
</comment>
<feature type="non-terminal residue" evidence="12">
    <location>
        <position position="582"/>
    </location>
</feature>
<comment type="subcellular location">
    <subcellularLocation>
        <location evidence="1">Membrane</location>
        <topology evidence="1">Multi-pass membrane protein</topology>
    </subcellularLocation>
</comment>
<comment type="caution">
    <text evidence="12">The sequence shown here is derived from an EMBL/GenBank/DDBJ whole genome shotgun (WGS) entry which is preliminary data.</text>
</comment>
<evidence type="ECO:0000256" key="3">
    <source>
        <dbReference type="ARBA" id="ARBA00022448"/>
    </source>
</evidence>
<evidence type="ECO:0000256" key="5">
    <source>
        <dbReference type="ARBA" id="ARBA00022847"/>
    </source>
</evidence>
<feature type="binding site" evidence="8">
    <location>
        <position position="372"/>
    </location>
    <ligand>
        <name>Na(+)</name>
        <dbReference type="ChEBI" id="CHEBI:29101"/>
        <label>1</label>
    </ligand>
</feature>
<evidence type="ECO:0000256" key="9">
    <source>
        <dbReference type="PIRSR" id="PIRSR600175-2"/>
    </source>
</evidence>
<feature type="transmembrane region" description="Helical" evidence="11">
    <location>
        <begin position="222"/>
        <end position="244"/>
    </location>
</feature>
<feature type="binding site" evidence="8">
    <location>
        <position position="368"/>
    </location>
    <ligand>
        <name>Na(+)</name>
        <dbReference type="ChEBI" id="CHEBI:29101"/>
        <label>1</label>
    </ligand>
</feature>
<feature type="transmembrane region" description="Helical" evidence="11">
    <location>
        <begin position="264"/>
        <end position="285"/>
    </location>
</feature>
<evidence type="ECO:0000256" key="4">
    <source>
        <dbReference type="ARBA" id="ARBA00022692"/>
    </source>
</evidence>
<dbReference type="Proteomes" id="UP001200034">
    <property type="component" value="Unassembled WGS sequence"/>
</dbReference>
<dbReference type="PROSITE" id="PS00610">
    <property type="entry name" value="NA_NEUROTRAN_SYMP_1"/>
    <property type="match status" value="1"/>
</dbReference>
<keyword evidence="5 10" id="KW-0769">Symport</keyword>
<feature type="binding site" evidence="8">
    <location>
        <position position="303"/>
    </location>
    <ligand>
        <name>Na(+)</name>
        <dbReference type="ChEBI" id="CHEBI:29101"/>
        <label>1</label>
    </ligand>
</feature>
<feature type="binding site" evidence="8">
    <location>
        <position position="371"/>
    </location>
    <ligand>
        <name>Na(+)</name>
        <dbReference type="ChEBI" id="CHEBI:29101"/>
        <label>1</label>
    </ligand>
</feature>
<keyword evidence="6 11" id="KW-1133">Transmembrane helix</keyword>
<gene>
    <name evidence="12" type="ORF">KR093_011746</name>
</gene>
<protein>
    <recommendedName>
        <fullName evidence="10">Transporter</fullName>
    </recommendedName>
</protein>
<dbReference type="AlphaFoldDB" id="A0AAD4K6S8"/>